<reference evidence="2" key="1">
    <citation type="journal article" date="2022" name="Mol. Ecol. Resour.">
        <title>The genomes of chicory, endive, great burdock and yacon provide insights into Asteraceae palaeo-polyploidization history and plant inulin production.</title>
        <authorList>
            <person name="Fan W."/>
            <person name="Wang S."/>
            <person name="Wang H."/>
            <person name="Wang A."/>
            <person name="Jiang F."/>
            <person name="Liu H."/>
            <person name="Zhao H."/>
            <person name="Xu D."/>
            <person name="Zhang Y."/>
        </authorList>
    </citation>
    <scope>NUCLEOTIDE SEQUENCE [LARGE SCALE GENOMIC DNA]</scope>
    <source>
        <strain evidence="2">cv. Punajuju</strain>
    </source>
</reference>
<comment type="caution">
    <text evidence="1">The sequence shown here is derived from an EMBL/GenBank/DDBJ whole genome shotgun (WGS) entry which is preliminary data.</text>
</comment>
<name>A0ACB9CZK7_CICIN</name>
<accession>A0ACB9CZK7</accession>
<organism evidence="1 2">
    <name type="scientific">Cichorium intybus</name>
    <name type="common">Chicory</name>
    <dbReference type="NCBI Taxonomy" id="13427"/>
    <lineage>
        <taxon>Eukaryota</taxon>
        <taxon>Viridiplantae</taxon>
        <taxon>Streptophyta</taxon>
        <taxon>Embryophyta</taxon>
        <taxon>Tracheophyta</taxon>
        <taxon>Spermatophyta</taxon>
        <taxon>Magnoliopsida</taxon>
        <taxon>eudicotyledons</taxon>
        <taxon>Gunneridae</taxon>
        <taxon>Pentapetalae</taxon>
        <taxon>asterids</taxon>
        <taxon>campanulids</taxon>
        <taxon>Asterales</taxon>
        <taxon>Asteraceae</taxon>
        <taxon>Cichorioideae</taxon>
        <taxon>Cichorieae</taxon>
        <taxon>Cichoriinae</taxon>
        <taxon>Cichorium</taxon>
    </lineage>
</organism>
<reference evidence="1 2" key="2">
    <citation type="journal article" date="2022" name="Mol. Ecol. Resour.">
        <title>The genomes of chicory, endive, great burdock and yacon provide insights into Asteraceae paleo-polyploidization history and plant inulin production.</title>
        <authorList>
            <person name="Fan W."/>
            <person name="Wang S."/>
            <person name="Wang H."/>
            <person name="Wang A."/>
            <person name="Jiang F."/>
            <person name="Liu H."/>
            <person name="Zhao H."/>
            <person name="Xu D."/>
            <person name="Zhang Y."/>
        </authorList>
    </citation>
    <scope>NUCLEOTIDE SEQUENCE [LARGE SCALE GENOMIC DNA]</scope>
    <source>
        <strain evidence="2">cv. Punajuju</strain>
        <tissue evidence="1">Leaves</tissue>
    </source>
</reference>
<proteinExistence type="predicted"/>
<evidence type="ECO:0000313" key="2">
    <source>
        <dbReference type="Proteomes" id="UP001055811"/>
    </source>
</evidence>
<evidence type="ECO:0000313" key="1">
    <source>
        <dbReference type="EMBL" id="KAI3739633.1"/>
    </source>
</evidence>
<protein>
    <submittedName>
        <fullName evidence="1">Uncharacterized protein</fullName>
    </submittedName>
</protein>
<dbReference type="Proteomes" id="UP001055811">
    <property type="component" value="Linkage Group LG05"/>
</dbReference>
<gene>
    <name evidence="1" type="ORF">L2E82_30043</name>
</gene>
<keyword evidence="2" id="KW-1185">Reference proteome</keyword>
<sequence>MTNITNFQLQTRVLDWNSNNRKSASPPFNMTPHLSHFLLRLSSTSIISIVRQRKTPTSICFVVFSHPQSSLFQISLSSCKQRHFIRDPDLKAQVKKKAGVTNFHK</sequence>
<dbReference type="EMBL" id="CM042013">
    <property type="protein sequence ID" value="KAI3739633.1"/>
    <property type="molecule type" value="Genomic_DNA"/>
</dbReference>